<dbReference type="EC" id="5.2.1.8" evidence="3 9"/>
<evidence type="ECO:0000256" key="11">
    <source>
        <dbReference type="RuleBase" id="RU003914"/>
    </source>
</evidence>
<sequence length="469" mass="53564">MDYLAQYPTQRGNTVVVSKEITRKEHSQVQLTATVANADVRKEYDDLVAYYAKNIQLPGFRKGKAPKDIVERKLGEGLKADALGRILEKALHELFDAEDFPAQDKPIAYAQPELVEEPVLDLQKDLTFTVKYDVFPTVTVGSWKGIEIESPVVEVTDDDVKRELEQLQERNAIVIDKSEGAVVAKNDVVTINYAELDENKEVIKGSERQDFVFTVGSGANIYKIDDDIIGMKKGETKVITKTFPADFEYPELAGKTKTISVTVTAIKEKKLPDLDDDFAQDVNEKYKTLAELKADLKKNLEKTLEQRLRELKVNDILEKVLTTTQIDLPESMIRLELESRWRNLARRFNSSEDQLLSIIQSMGKSYEDMLAEWRPDVEKALKSRLIVDTLIKDLGITATDEELEAEMQSMAEGMNTSIDEVKKYYEQDQMKEYLREDIKERKLFDTLIAEAKVKKGKKQKYLDLMGNNR</sequence>
<organism evidence="14 15">
    <name type="scientific">Gracilinema caldarium (strain ATCC 51460 / DSM 7334 / H1)</name>
    <name type="common">Treponema caldarium</name>
    <dbReference type="NCBI Taxonomy" id="744872"/>
    <lineage>
        <taxon>Bacteria</taxon>
        <taxon>Pseudomonadati</taxon>
        <taxon>Spirochaetota</taxon>
        <taxon>Spirochaetia</taxon>
        <taxon>Spirochaetales</taxon>
        <taxon>Breznakiellaceae</taxon>
        <taxon>Gracilinema</taxon>
    </lineage>
</organism>
<dbReference type="GO" id="GO:0043335">
    <property type="term" value="P:protein unfolding"/>
    <property type="evidence" value="ECO:0007669"/>
    <property type="project" value="TreeGrafter"/>
</dbReference>
<dbReference type="InterPro" id="IPR046357">
    <property type="entry name" value="PPIase_dom_sf"/>
</dbReference>
<evidence type="ECO:0000256" key="12">
    <source>
        <dbReference type="SAM" id="Coils"/>
    </source>
</evidence>
<dbReference type="InterPro" id="IPR027304">
    <property type="entry name" value="Trigger_fact/SurA_dom_sf"/>
</dbReference>
<dbReference type="GO" id="GO:0051301">
    <property type="term" value="P:cell division"/>
    <property type="evidence" value="ECO:0007669"/>
    <property type="project" value="UniProtKB-KW"/>
</dbReference>
<comment type="similarity">
    <text evidence="2 9 11">Belongs to the FKBP-type PPIase family. Tig subfamily.</text>
</comment>
<keyword evidence="9 11" id="KW-0132">Cell division</keyword>
<dbReference type="Gene3D" id="1.10.3120.10">
    <property type="entry name" value="Trigger factor, C-terminal domain"/>
    <property type="match status" value="1"/>
</dbReference>
<dbReference type="Proteomes" id="UP000000503">
    <property type="component" value="Chromosome"/>
</dbReference>
<evidence type="ECO:0000256" key="4">
    <source>
        <dbReference type="ARBA" id="ARBA00016902"/>
    </source>
</evidence>
<evidence type="ECO:0000256" key="7">
    <source>
        <dbReference type="ARBA" id="ARBA00023235"/>
    </source>
</evidence>
<dbReference type="SUPFAM" id="SSF102735">
    <property type="entry name" value="Trigger factor ribosome-binding domain"/>
    <property type="match status" value="1"/>
</dbReference>
<evidence type="ECO:0000256" key="10">
    <source>
        <dbReference type="PROSITE-ProRule" id="PRU00277"/>
    </source>
</evidence>
<dbReference type="STRING" id="744872.Spica_1112"/>
<dbReference type="HOGENOM" id="CLU_033058_3_1_12"/>
<feature type="domain" description="PPIase FKBP-type" evidence="13">
    <location>
        <begin position="186"/>
        <end position="275"/>
    </location>
</feature>
<dbReference type="Gene3D" id="3.30.70.1050">
    <property type="entry name" value="Trigger factor ribosome-binding domain"/>
    <property type="match status" value="1"/>
</dbReference>
<dbReference type="PANTHER" id="PTHR30560">
    <property type="entry name" value="TRIGGER FACTOR CHAPERONE AND PEPTIDYL-PROLYL CIS/TRANS ISOMERASE"/>
    <property type="match status" value="1"/>
</dbReference>
<dbReference type="SUPFAM" id="SSF109998">
    <property type="entry name" value="Triger factor/SurA peptide-binding domain-like"/>
    <property type="match status" value="1"/>
</dbReference>
<evidence type="ECO:0000313" key="14">
    <source>
        <dbReference type="EMBL" id="AEJ19258.1"/>
    </source>
</evidence>
<comment type="catalytic activity">
    <reaction evidence="1 9 10">
        <text>[protein]-peptidylproline (omega=180) = [protein]-peptidylproline (omega=0)</text>
        <dbReference type="Rhea" id="RHEA:16237"/>
        <dbReference type="Rhea" id="RHEA-COMP:10747"/>
        <dbReference type="Rhea" id="RHEA-COMP:10748"/>
        <dbReference type="ChEBI" id="CHEBI:83833"/>
        <dbReference type="ChEBI" id="CHEBI:83834"/>
        <dbReference type="EC" id="5.2.1.8"/>
    </reaction>
</comment>
<protein>
    <recommendedName>
        <fullName evidence="4 9">Trigger factor</fullName>
        <shortName evidence="9">TF</shortName>
        <ecNumber evidence="3 9">5.2.1.8</ecNumber>
    </recommendedName>
    <alternativeName>
        <fullName evidence="8 9">PPIase</fullName>
    </alternativeName>
</protein>
<dbReference type="SUPFAM" id="SSF54534">
    <property type="entry name" value="FKBP-like"/>
    <property type="match status" value="1"/>
</dbReference>
<evidence type="ECO:0000259" key="13">
    <source>
        <dbReference type="PROSITE" id="PS50059"/>
    </source>
</evidence>
<dbReference type="InterPro" id="IPR036611">
    <property type="entry name" value="Trigger_fac_ribosome-bd_sf"/>
</dbReference>
<reference evidence="15" key="1">
    <citation type="journal article" date="2013" name="Stand. Genomic Sci.">
        <title>Genome sequence of the thermophilic fresh-water bacterium Spirochaeta caldaria type strain (H1(T)), reclassification of Spirochaeta caldaria, Spirochaeta stenostrepta, and Spirochaeta zuelzerae in the genus Treponema as Treponema caldaria comb. nov., Treponema stenostrepta comb. nov., and Treponema zuelzerae comb. nov., and emendation of the genus Treponema.</title>
        <authorList>
            <person name="Abt B."/>
            <person name="Goker M."/>
            <person name="Scheuner C."/>
            <person name="Han C."/>
            <person name="Lu M."/>
            <person name="Misra M."/>
            <person name="Lapidus A."/>
            <person name="Nolan M."/>
            <person name="Lucas S."/>
            <person name="Hammon N."/>
            <person name="Deshpande S."/>
            <person name="Cheng J.F."/>
            <person name="Tapia R."/>
            <person name="Goodwin L.A."/>
            <person name="Pitluck S."/>
            <person name="Liolios K."/>
            <person name="Pagani I."/>
            <person name="Ivanova N."/>
            <person name="Mavromatis K."/>
            <person name="Mikhailova N."/>
            <person name="Huntemann M."/>
            <person name="Pati A."/>
            <person name="Chen A."/>
            <person name="Palaniappan K."/>
            <person name="Land M."/>
            <person name="Hauser L."/>
            <person name="Jeffries C.D."/>
            <person name="Rohde M."/>
            <person name="Spring S."/>
            <person name="Gronow S."/>
            <person name="Detter J.C."/>
            <person name="Bristow J."/>
            <person name="Eisen J.A."/>
            <person name="Markowitz V."/>
            <person name="Hugenholtz P."/>
            <person name="Kyrpides N.C."/>
            <person name="Woyke T."/>
            <person name="Klenk H.P."/>
        </authorList>
    </citation>
    <scope>NUCLEOTIDE SEQUENCE</scope>
    <source>
        <strain evidence="15">ATCC 51460 / DSM 7334 / H1</strain>
    </source>
</reference>
<evidence type="ECO:0000256" key="8">
    <source>
        <dbReference type="ARBA" id="ARBA00029986"/>
    </source>
</evidence>
<dbReference type="RefSeq" id="WP_013968569.1">
    <property type="nucleotide sequence ID" value="NC_015732.1"/>
</dbReference>
<evidence type="ECO:0000256" key="1">
    <source>
        <dbReference type="ARBA" id="ARBA00000971"/>
    </source>
</evidence>
<evidence type="ECO:0000256" key="3">
    <source>
        <dbReference type="ARBA" id="ARBA00013194"/>
    </source>
</evidence>
<dbReference type="InterPro" id="IPR008880">
    <property type="entry name" value="Trigger_fac_C"/>
</dbReference>
<dbReference type="Pfam" id="PF00254">
    <property type="entry name" value="FKBP_C"/>
    <property type="match status" value="1"/>
</dbReference>
<proteinExistence type="inferred from homology"/>
<keyword evidence="15" id="KW-1185">Reference proteome</keyword>
<evidence type="ECO:0000256" key="9">
    <source>
        <dbReference type="HAMAP-Rule" id="MF_00303"/>
    </source>
</evidence>
<dbReference type="Pfam" id="PF05698">
    <property type="entry name" value="Trigger_C"/>
    <property type="match status" value="1"/>
</dbReference>
<dbReference type="Gene3D" id="3.10.50.40">
    <property type="match status" value="1"/>
</dbReference>
<dbReference type="GO" id="GO:0015031">
    <property type="term" value="P:protein transport"/>
    <property type="evidence" value="ECO:0007669"/>
    <property type="project" value="UniProtKB-UniRule"/>
</dbReference>
<dbReference type="InterPro" id="IPR005215">
    <property type="entry name" value="Trig_fac"/>
</dbReference>
<keyword evidence="9" id="KW-0963">Cytoplasm</keyword>
<keyword evidence="5 9" id="KW-0697">Rotamase</keyword>
<dbReference type="PIRSF" id="PIRSF003095">
    <property type="entry name" value="Trigger_factor"/>
    <property type="match status" value="1"/>
</dbReference>
<evidence type="ECO:0000256" key="2">
    <source>
        <dbReference type="ARBA" id="ARBA00005464"/>
    </source>
</evidence>
<comment type="function">
    <text evidence="9">Involved in protein export. Acts as a chaperone by maintaining the newly synthesized protein in an open conformation. Functions as a peptidyl-prolyl cis-trans isomerase.</text>
</comment>
<gene>
    <name evidence="9" type="primary">tig</name>
    <name evidence="14" type="ordered locus">Spica_1112</name>
</gene>
<accession>F8EZ27</accession>
<dbReference type="eggNOG" id="COG0544">
    <property type="taxonomic scope" value="Bacteria"/>
</dbReference>
<comment type="subcellular location">
    <subcellularLocation>
        <location evidence="9">Cytoplasm</location>
    </subcellularLocation>
    <text evidence="9">About half TF is bound to the ribosome near the polypeptide exit tunnel while the other half is free in the cytoplasm.</text>
</comment>
<keyword evidence="9 11" id="KW-0131">Cell cycle</keyword>
<dbReference type="GO" id="GO:0044183">
    <property type="term" value="F:protein folding chaperone"/>
    <property type="evidence" value="ECO:0007669"/>
    <property type="project" value="TreeGrafter"/>
</dbReference>
<dbReference type="AlphaFoldDB" id="F8EZ27"/>
<dbReference type="GO" id="GO:0043022">
    <property type="term" value="F:ribosome binding"/>
    <property type="evidence" value="ECO:0007669"/>
    <property type="project" value="TreeGrafter"/>
</dbReference>
<dbReference type="PANTHER" id="PTHR30560:SF3">
    <property type="entry name" value="TRIGGER FACTOR-LIKE PROTEIN TIG, CHLOROPLASTIC"/>
    <property type="match status" value="1"/>
</dbReference>
<dbReference type="HAMAP" id="MF_00303">
    <property type="entry name" value="Trigger_factor_Tig"/>
    <property type="match status" value="1"/>
</dbReference>
<dbReference type="InterPro" id="IPR001179">
    <property type="entry name" value="PPIase_FKBP_dom"/>
</dbReference>
<dbReference type="EMBL" id="CP002868">
    <property type="protein sequence ID" value="AEJ19258.1"/>
    <property type="molecule type" value="Genomic_DNA"/>
</dbReference>
<dbReference type="PROSITE" id="PS50059">
    <property type="entry name" value="FKBP_PPIASE"/>
    <property type="match status" value="1"/>
</dbReference>
<keyword evidence="7 9" id="KW-0413">Isomerase</keyword>
<evidence type="ECO:0000256" key="5">
    <source>
        <dbReference type="ARBA" id="ARBA00023110"/>
    </source>
</evidence>
<dbReference type="NCBIfam" id="TIGR00115">
    <property type="entry name" value="tig"/>
    <property type="match status" value="1"/>
</dbReference>
<name>F8EZ27_GRAC1</name>
<dbReference type="KEGG" id="scd:Spica_1112"/>
<dbReference type="InterPro" id="IPR037041">
    <property type="entry name" value="Trigger_fac_C_sf"/>
</dbReference>
<keyword evidence="6 9" id="KW-0143">Chaperone</keyword>
<keyword evidence="12" id="KW-0175">Coiled coil</keyword>
<comment type="domain">
    <text evidence="9">Consists of 3 domains; the N-terminus binds the ribosome, the middle domain has PPIase activity, while the C-terminus has intrinsic chaperone activity on its own.</text>
</comment>
<evidence type="ECO:0000256" key="6">
    <source>
        <dbReference type="ARBA" id="ARBA00023186"/>
    </source>
</evidence>
<dbReference type="GO" id="GO:0003755">
    <property type="term" value="F:peptidyl-prolyl cis-trans isomerase activity"/>
    <property type="evidence" value="ECO:0007669"/>
    <property type="project" value="UniProtKB-UniRule"/>
</dbReference>
<evidence type="ECO:0000313" key="15">
    <source>
        <dbReference type="Proteomes" id="UP000000503"/>
    </source>
</evidence>
<dbReference type="InterPro" id="IPR008881">
    <property type="entry name" value="Trigger_fac_ribosome-bd_bac"/>
</dbReference>
<dbReference type="GO" id="GO:0051083">
    <property type="term" value="P:'de novo' cotranslational protein folding"/>
    <property type="evidence" value="ECO:0007669"/>
    <property type="project" value="TreeGrafter"/>
</dbReference>
<feature type="coiled-coil region" evidence="12">
    <location>
        <begin position="279"/>
        <end position="314"/>
    </location>
</feature>
<dbReference type="GO" id="GO:0005737">
    <property type="term" value="C:cytoplasm"/>
    <property type="evidence" value="ECO:0007669"/>
    <property type="project" value="UniProtKB-SubCell"/>
</dbReference>
<dbReference type="Pfam" id="PF05697">
    <property type="entry name" value="Trigger_N"/>
    <property type="match status" value="1"/>
</dbReference>